<evidence type="ECO:0000313" key="3">
    <source>
        <dbReference type="Proteomes" id="UP000824300"/>
    </source>
</evidence>
<feature type="transmembrane region" description="Helical" evidence="1">
    <location>
        <begin position="337"/>
        <end position="357"/>
    </location>
</feature>
<dbReference type="PANTHER" id="PTHR37422:SF13">
    <property type="entry name" value="LIPOPOLYSACCHARIDE BIOSYNTHESIS PROTEIN PA4999-RELATED"/>
    <property type="match status" value="1"/>
</dbReference>
<keyword evidence="1" id="KW-0812">Transmembrane</keyword>
<dbReference type="RefSeq" id="WP_221428751.1">
    <property type="nucleotide sequence ID" value="NZ_CP081296.1"/>
</dbReference>
<feature type="transmembrane region" description="Helical" evidence="1">
    <location>
        <begin position="41"/>
        <end position="58"/>
    </location>
</feature>
<dbReference type="Proteomes" id="UP000824300">
    <property type="component" value="Chromosome"/>
</dbReference>
<dbReference type="GO" id="GO:0016874">
    <property type="term" value="F:ligase activity"/>
    <property type="evidence" value="ECO:0007669"/>
    <property type="project" value="UniProtKB-KW"/>
</dbReference>
<keyword evidence="1" id="KW-0472">Membrane</keyword>
<sequence length="430" mass="45679">MAENRHATSIAPITVAPLFGQITIIACFFLSWNLLRIPSTNITFSAAAIFLVAFLLLFSTRLRMAVFGRFTAFWLLGVALLIGGLLIGSVLNGATTRWLIVGGQYFFALAMLAAVFASLSEWTLHRAALAFVFGVALSQLIGVIAIQFYTYEDLTPIVGRTFLMGNGRLGAMTGEPNSNGAQCVFALVLLVHAALGRRISGWLAFLTGGVIVAGMVASASVTSFIACVLGLGILLVFTSFGVMAKIIVPTALLAIAYVGMGGPVPEIFVSRVAEALVSLDPTQAGTFTGRVALMDEAWRMADDNIFFGLGVDRFREVSVFGAPVHNLYLLLLNEGGVLSLLGLITLIICLFAAAFDIQRRNRLNGAMCLAMASIFFTYAAAMPHMYDRIWAGPVLLAFAIGMAPVASWLQTYAGPPSYAPPRGGNAGAVA</sequence>
<keyword evidence="1" id="KW-1133">Transmembrane helix</keyword>
<keyword evidence="2" id="KW-0436">Ligase</keyword>
<feature type="transmembrane region" description="Helical" evidence="1">
    <location>
        <begin position="12"/>
        <end position="35"/>
    </location>
</feature>
<feature type="transmembrane region" description="Helical" evidence="1">
    <location>
        <begin position="363"/>
        <end position="382"/>
    </location>
</feature>
<dbReference type="InterPro" id="IPR051533">
    <property type="entry name" value="WaaL-like"/>
</dbReference>
<feature type="transmembrane region" description="Helical" evidence="1">
    <location>
        <begin position="389"/>
        <end position="409"/>
    </location>
</feature>
<feature type="transmembrane region" description="Helical" evidence="1">
    <location>
        <begin position="202"/>
        <end position="225"/>
    </location>
</feature>
<dbReference type="EMBL" id="CP081296">
    <property type="protein sequence ID" value="QZD93062.1"/>
    <property type="molecule type" value="Genomic_DNA"/>
</dbReference>
<feature type="transmembrane region" description="Helical" evidence="1">
    <location>
        <begin position="231"/>
        <end position="258"/>
    </location>
</feature>
<gene>
    <name evidence="2" type="ORF">K3162_03225</name>
</gene>
<name>A0ABX8ZVN6_9SPHN</name>
<feature type="transmembrane region" description="Helical" evidence="1">
    <location>
        <begin position="70"/>
        <end position="91"/>
    </location>
</feature>
<accession>A0ABX8ZVN6</accession>
<feature type="transmembrane region" description="Helical" evidence="1">
    <location>
        <begin position="97"/>
        <end position="116"/>
    </location>
</feature>
<feature type="transmembrane region" description="Helical" evidence="1">
    <location>
        <begin position="128"/>
        <end position="149"/>
    </location>
</feature>
<organism evidence="2 3">
    <name type="scientific">Qipengyuania xiapuensis</name>
    <dbReference type="NCBI Taxonomy" id="2867236"/>
    <lineage>
        <taxon>Bacteria</taxon>
        <taxon>Pseudomonadati</taxon>
        <taxon>Pseudomonadota</taxon>
        <taxon>Alphaproteobacteria</taxon>
        <taxon>Sphingomonadales</taxon>
        <taxon>Erythrobacteraceae</taxon>
        <taxon>Qipengyuania</taxon>
    </lineage>
</organism>
<evidence type="ECO:0000313" key="2">
    <source>
        <dbReference type="EMBL" id="QZD93062.1"/>
    </source>
</evidence>
<proteinExistence type="predicted"/>
<keyword evidence="3" id="KW-1185">Reference proteome</keyword>
<dbReference type="PANTHER" id="PTHR37422">
    <property type="entry name" value="TEICHURONIC ACID BIOSYNTHESIS PROTEIN TUAE"/>
    <property type="match status" value="1"/>
</dbReference>
<reference evidence="2 3" key="1">
    <citation type="submission" date="2021-08" db="EMBL/GenBank/DDBJ databases">
        <title>Comparative Genomics Analysis of the Genus Qipengyuania Reveals Extensive Genetic Diversity and Metabolic Versatility, Including the Description of Fifteen Novel Species.</title>
        <authorList>
            <person name="Liu Y."/>
        </authorList>
    </citation>
    <scope>NUCLEOTIDE SEQUENCE [LARGE SCALE GENOMIC DNA]</scope>
    <source>
        <strain evidence="2 3">1NDW3</strain>
    </source>
</reference>
<evidence type="ECO:0000256" key="1">
    <source>
        <dbReference type="SAM" id="Phobius"/>
    </source>
</evidence>
<dbReference type="PROSITE" id="PS51257">
    <property type="entry name" value="PROKAR_LIPOPROTEIN"/>
    <property type="match status" value="1"/>
</dbReference>
<protein>
    <submittedName>
        <fullName evidence="2">O-antigen ligase family protein</fullName>
    </submittedName>
</protein>